<feature type="region of interest" description="Disordered" evidence="1">
    <location>
        <begin position="27"/>
        <end position="53"/>
    </location>
</feature>
<proteinExistence type="predicted"/>
<dbReference type="PROSITE" id="PS51257">
    <property type="entry name" value="PROKAR_LIPOPROTEIN"/>
    <property type="match status" value="1"/>
</dbReference>
<gene>
    <name evidence="2" type="ORF">ADEAN_000206300</name>
</gene>
<sequence>MFYHRQLWCRPMRETVCTASMLTSCRRCSHGRPSDQPRPSASPENEETVISERTFREMYPRVQLKAKAQLRRTVARPLMEDPEAHGTTTTSLTTQEEKNQLAEDEEGEEKEDFTAYHNVHPTTQFTQDTADHTTQSGPEAFLEEVQRQTEELRYRRNQAIPYPDHPDLSAPEFRRIKRSAKNEVIDEEKLSDEDVPKFERRDIHVALPPPVLLHNKMYSLPSTKRTTSPIPSFGTIQSSTRTVSECTRGWRRRRLAHTLCTAMVSSRSTGVPGRWALTTTTCTSGGRRKKRSVSGRWVPLRPNPPKQWSRTRRRVPDTRR</sequence>
<accession>A0A7G2C9C8</accession>
<dbReference type="EMBL" id="LR877147">
    <property type="protein sequence ID" value="CAD2214612.1"/>
    <property type="molecule type" value="Genomic_DNA"/>
</dbReference>
<keyword evidence="3" id="KW-1185">Reference proteome</keyword>
<name>A0A7G2C9C8_9TRYP</name>
<dbReference type="AlphaFoldDB" id="A0A7G2C9C8"/>
<reference evidence="2 3" key="1">
    <citation type="submission" date="2020-08" db="EMBL/GenBank/DDBJ databases">
        <authorList>
            <person name="Newling K."/>
            <person name="Davey J."/>
            <person name="Forrester S."/>
        </authorList>
    </citation>
    <scope>NUCLEOTIDE SEQUENCE [LARGE SCALE GENOMIC DNA]</scope>
    <source>
        <strain evidence="3">Crithidia deanei Carvalho (ATCC PRA-265)</strain>
    </source>
</reference>
<evidence type="ECO:0000313" key="2">
    <source>
        <dbReference type="EMBL" id="CAD2214612.1"/>
    </source>
</evidence>
<dbReference type="VEuPathDB" id="TriTrypDB:ADEAN_000206300"/>
<organism evidence="2 3">
    <name type="scientific">Angomonas deanei</name>
    <dbReference type="NCBI Taxonomy" id="59799"/>
    <lineage>
        <taxon>Eukaryota</taxon>
        <taxon>Discoba</taxon>
        <taxon>Euglenozoa</taxon>
        <taxon>Kinetoplastea</taxon>
        <taxon>Metakinetoplastina</taxon>
        <taxon>Trypanosomatida</taxon>
        <taxon>Trypanosomatidae</taxon>
        <taxon>Strigomonadinae</taxon>
        <taxon>Angomonas</taxon>
    </lineage>
</organism>
<evidence type="ECO:0000313" key="3">
    <source>
        <dbReference type="Proteomes" id="UP000515908"/>
    </source>
</evidence>
<dbReference type="Proteomes" id="UP000515908">
    <property type="component" value="Chromosome 03"/>
</dbReference>
<feature type="compositionally biased region" description="Acidic residues" evidence="1">
    <location>
        <begin position="102"/>
        <end position="111"/>
    </location>
</feature>
<protein>
    <submittedName>
        <fullName evidence="2">Uncharacterized protein</fullName>
    </submittedName>
</protein>
<feature type="region of interest" description="Disordered" evidence="1">
    <location>
        <begin position="282"/>
        <end position="320"/>
    </location>
</feature>
<evidence type="ECO:0000256" key="1">
    <source>
        <dbReference type="SAM" id="MobiDB-lite"/>
    </source>
</evidence>
<feature type="region of interest" description="Disordered" evidence="1">
    <location>
        <begin position="75"/>
        <end position="111"/>
    </location>
</feature>